<name>A0A4C1Z515_EUMVA</name>
<organism evidence="1 2">
    <name type="scientific">Eumeta variegata</name>
    <name type="common">Bagworm moth</name>
    <name type="synonym">Eumeta japonica</name>
    <dbReference type="NCBI Taxonomy" id="151549"/>
    <lineage>
        <taxon>Eukaryota</taxon>
        <taxon>Metazoa</taxon>
        <taxon>Ecdysozoa</taxon>
        <taxon>Arthropoda</taxon>
        <taxon>Hexapoda</taxon>
        <taxon>Insecta</taxon>
        <taxon>Pterygota</taxon>
        <taxon>Neoptera</taxon>
        <taxon>Endopterygota</taxon>
        <taxon>Lepidoptera</taxon>
        <taxon>Glossata</taxon>
        <taxon>Ditrysia</taxon>
        <taxon>Tineoidea</taxon>
        <taxon>Psychidae</taxon>
        <taxon>Oiketicinae</taxon>
        <taxon>Eumeta</taxon>
    </lineage>
</organism>
<dbReference type="Proteomes" id="UP000299102">
    <property type="component" value="Unassembled WGS sequence"/>
</dbReference>
<dbReference type="EMBL" id="BGZK01001528">
    <property type="protein sequence ID" value="GBP81737.1"/>
    <property type="molecule type" value="Genomic_DNA"/>
</dbReference>
<comment type="caution">
    <text evidence="1">The sequence shown here is derived from an EMBL/GenBank/DDBJ whole genome shotgun (WGS) entry which is preliminary data.</text>
</comment>
<evidence type="ECO:0000313" key="2">
    <source>
        <dbReference type="Proteomes" id="UP000299102"/>
    </source>
</evidence>
<evidence type="ECO:0000313" key="1">
    <source>
        <dbReference type="EMBL" id="GBP81737.1"/>
    </source>
</evidence>
<sequence>MARSGLPPARGRSALAPAGVRTCAPRGAHTAREWRAPKYGGPFVICAKYETVRRLRCENVMPKTDARQTRRATETAELIVCTVETKNVVPEHLEH</sequence>
<proteinExistence type="predicted"/>
<reference evidence="1 2" key="1">
    <citation type="journal article" date="2019" name="Commun. Biol.">
        <title>The bagworm genome reveals a unique fibroin gene that provides high tensile strength.</title>
        <authorList>
            <person name="Kono N."/>
            <person name="Nakamura H."/>
            <person name="Ohtoshi R."/>
            <person name="Tomita M."/>
            <person name="Numata K."/>
            <person name="Arakawa K."/>
        </authorList>
    </citation>
    <scope>NUCLEOTIDE SEQUENCE [LARGE SCALE GENOMIC DNA]</scope>
</reference>
<dbReference type="AlphaFoldDB" id="A0A4C1Z515"/>
<accession>A0A4C1Z515</accession>
<protein>
    <submittedName>
        <fullName evidence="1">Uncharacterized protein</fullName>
    </submittedName>
</protein>
<keyword evidence="2" id="KW-1185">Reference proteome</keyword>
<gene>
    <name evidence="1" type="ORF">EVAR_62653_1</name>
</gene>